<dbReference type="EMBL" id="LBVP01000013">
    <property type="protein sequence ID" value="KKQ89470.1"/>
    <property type="molecule type" value="Genomic_DNA"/>
</dbReference>
<dbReference type="InterPro" id="IPR039528">
    <property type="entry name" value="DPM1-like"/>
</dbReference>
<evidence type="ECO:0000259" key="4">
    <source>
        <dbReference type="Pfam" id="PF00535"/>
    </source>
</evidence>
<keyword evidence="2" id="KW-0328">Glycosyltransferase</keyword>
<sequence>MQLSIVMPVYNEGKIIGQTIRQVESQVKIPHELLIIYDMDEDTTVPVVEKLQKKYPSVRLVKNIFGKGALNALKTGLKLAKGESVCVMMADLTDDPKVLDKMMDKFDQGYDVIAASRYMRGGQQIGGPLVKQVLSRVAGISLHFLVGLSTHDATNSFRLYSRKFLRNVKIESDGGFELALELTVKAHFDGYRVTEVPTTWTYSAKESRFYLKKWLPKYLKWYLWAINKKLHGYPKTEKNN</sequence>
<accession>A0A0G0LNC1</accession>
<dbReference type="PANTHER" id="PTHR43398:SF1">
    <property type="entry name" value="DOLICHOL-PHOSPHATE MANNOSYLTRANSFERASE SUBUNIT 1"/>
    <property type="match status" value="1"/>
</dbReference>
<dbReference type="AlphaFoldDB" id="A0A0G0LNC1"/>
<reference evidence="5 6" key="1">
    <citation type="journal article" date="2015" name="Nature">
        <title>rRNA introns, odd ribosomes, and small enigmatic genomes across a large radiation of phyla.</title>
        <authorList>
            <person name="Brown C.T."/>
            <person name="Hug L.A."/>
            <person name="Thomas B.C."/>
            <person name="Sharon I."/>
            <person name="Castelle C.J."/>
            <person name="Singh A."/>
            <person name="Wilkins M.J."/>
            <person name="Williams K.H."/>
            <person name="Banfield J.F."/>
        </authorList>
    </citation>
    <scope>NUCLEOTIDE SEQUENCE [LARGE SCALE GENOMIC DNA]</scope>
</reference>
<evidence type="ECO:0000313" key="6">
    <source>
        <dbReference type="Proteomes" id="UP000034893"/>
    </source>
</evidence>
<protein>
    <submittedName>
        <fullName evidence="5">Glycosyl transferase family 2</fullName>
    </submittedName>
</protein>
<dbReference type="GO" id="GO:0004582">
    <property type="term" value="F:dolichyl-phosphate beta-D-mannosyltransferase activity"/>
    <property type="evidence" value="ECO:0007669"/>
    <property type="project" value="InterPro"/>
</dbReference>
<proteinExistence type="inferred from homology"/>
<keyword evidence="3 5" id="KW-0808">Transferase</keyword>
<feature type="domain" description="Glycosyltransferase 2-like" evidence="4">
    <location>
        <begin position="4"/>
        <end position="167"/>
    </location>
</feature>
<dbReference type="SUPFAM" id="SSF53448">
    <property type="entry name" value="Nucleotide-diphospho-sugar transferases"/>
    <property type="match status" value="1"/>
</dbReference>
<name>A0A0G0LNC1_9BACT</name>
<comment type="similarity">
    <text evidence="1">Belongs to the glycosyltransferase 2 family.</text>
</comment>
<evidence type="ECO:0000256" key="2">
    <source>
        <dbReference type="ARBA" id="ARBA00022676"/>
    </source>
</evidence>
<evidence type="ECO:0000313" key="5">
    <source>
        <dbReference type="EMBL" id="KKQ89470.1"/>
    </source>
</evidence>
<dbReference type="CDD" id="cd04179">
    <property type="entry name" value="DPM_DPG-synthase_like"/>
    <property type="match status" value="1"/>
</dbReference>
<evidence type="ECO:0000256" key="1">
    <source>
        <dbReference type="ARBA" id="ARBA00006739"/>
    </source>
</evidence>
<dbReference type="InterPro" id="IPR029044">
    <property type="entry name" value="Nucleotide-diphossugar_trans"/>
</dbReference>
<organism evidence="5 6">
    <name type="scientific">Candidatus Curtissbacteria bacterium GW2011_GWC2_38_9</name>
    <dbReference type="NCBI Taxonomy" id="1618414"/>
    <lineage>
        <taxon>Bacteria</taxon>
        <taxon>Candidatus Curtissiibacteriota</taxon>
    </lineage>
</organism>
<gene>
    <name evidence="5" type="ORF">UT12_C0013G0013</name>
</gene>
<dbReference type="Proteomes" id="UP000034893">
    <property type="component" value="Unassembled WGS sequence"/>
</dbReference>
<dbReference type="PANTHER" id="PTHR43398">
    <property type="entry name" value="DOLICHOL-PHOSPHATE MANNOSYLTRANSFERASE SUBUNIT 1"/>
    <property type="match status" value="1"/>
</dbReference>
<evidence type="ECO:0000256" key="3">
    <source>
        <dbReference type="ARBA" id="ARBA00022679"/>
    </source>
</evidence>
<dbReference type="InterPro" id="IPR001173">
    <property type="entry name" value="Glyco_trans_2-like"/>
</dbReference>
<comment type="caution">
    <text evidence="5">The sequence shown here is derived from an EMBL/GenBank/DDBJ whole genome shotgun (WGS) entry which is preliminary data.</text>
</comment>
<dbReference type="Gene3D" id="3.90.550.10">
    <property type="entry name" value="Spore Coat Polysaccharide Biosynthesis Protein SpsA, Chain A"/>
    <property type="match status" value="1"/>
</dbReference>
<dbReference type="Pfam" id="PF00535">
    <property type="entry name" value="Glycos_transf_2"/>
    <property type="match status" value="1"/>
</dbReference>